<keyword evidence="3 7" id="KW-0808">Transferase</keyword>
<organism evidence="7 8">
    <name type="scientific">Candidatus Roizmanbacteria bacterium RIFCSPLOWO2_01_FULL_37_16</name>
    <dbReference type="NCBI Taxonomy" id="1802058"/>
    <lineage>
        <taxon>Bacteria</taxon>
        <taxon>Candidatus Roizmaniibacteriota</taxon>
    </lineage>
</organism>
<dbReference type="InterPro" id="IPR029044">
    <property type="entry name" value="Nucleotide-diphossugar_trans"/>
</dbReference>
<dbReference type="GO" id="GO:0006011">
    <property type="term" value="P:UDP-alpha-D-glucose metabolic process"/>
    <property type="evidence" value="ECO:0007669"/>
    <property type="project" value="InterPro"/>
</dbReference>
<proteinExistence type="inferred from homology"/>
<dbReference type="EC" id="2.7.7.9" evidence="2"/>
<protein>
    <recommendedName>
        <fullName evidence="2">UTP--glucose-1-phosphate uridylyltransferase</fullName>
        <ecNumber evidence="2">2.7.7.9</ecNumber>
    </recommendedName>
</protein>
<dbReference type="PANTHER" id="PTHR43197">
    <property type="entry name" value="UTP--GLUCOSE-1-PHOSPHATE URIDYLYLTRANSFERASE"/>
    <property type="match status" value="1"/>
</dbReference>
<comment type="caution">
    <text evidence="7">The sequence shown here is derived from an EMBL/GenBank/DDBJ whole genome shotgun (WGS) entry which is preliminary data.</text>
</comment>
<dbReference type="PANTHER" id="PTHR43197:SF1">
    <property type="entry name" value="UTP--GLUCOSE-1-PHOSPHATE URIDYLYLTRANSFERASE"/>
    <property type="match status" value="1"/>
</dbReference>
<evidence type="ECO:0000256" key="4">
    <source>
        <dbReference type="ARBA" id="ARBA00022695"/>
    </source>
</evidence>
<gene>
    <name evidence="7" type="ORF">A3B40_00370</name>
</gene>
<dbReference type="InterPro" id="IPR005835">
    <property type="entry name" value="NTP_transferase_dom"/>
</dbReference>
<comment type="similarity">
    <text evidence="1">Belongs to the UDPGP type 2 family.</text>
</comment>
<evidence type="ECO:0000313" key="8">
    <source>
        <dbReference type="Proteomes" id="UP000178040"/>
    </source>
</evidence>
<dbReference type="InterPro" id="IPR005771">
    <property type="entry name" value="GalU_uridylyltTrfase_bac/arc"/>
</dbReference>
<keyword evidence="4 7" id="KW-0548">Nucleotidyltransferase</keyword>
<name>A0A1F7IQJ5_9BACT</name>
<comment type="catalytic activity">
    <reaction evidence="5">
        <text>alpha-D-glucose 1-phosphate + UTP + H(+) = UDP-alpha-D-glucose + diphosphate</text>
        <dbReference type="Rhea" id="RHEA:19889"/>
        <dbReference type="ChEBI" id="CHEBI:15378"/>
        <dbReference type="ChEBI" id="CHEBI:33019"/>
        <dbReference type="ChEBI" id="CHEBI:46398"/>
        <dbReference type="ChEBI" id="CHEBI:58601"/>
        <dbReference type="ChEBI" id="CHEBI:58885"/>
        <dbReference type="EC" id="2.7.7.9"/>
    </reaction>
</comment>
<evidence type="ECO:0000256" key="2">
    <source>
        <dbReference type="ARBA" id="ARBA00012415"/>
    </source>
</evidence>
<dbReference type="AlphaFoldDB" id="A0A1F7IQJ5"/>
<feature type="domain" description="Nucleotidyl transferase" evidence="6">
    <location>
        <begin position="6"/>
        <end position="267"/>
    </location>
</feature>
<dbReference type="SUPFAM" id="SSF53448">
    <property type="entry name" value="Nucleotide-diphospho-sugar transferases"/>
    <property type="match status" value="1"/>
</dbReference>
<evidence type="ECO:0000256" key="5">
    <source>
        <dbReference type="ARBA" id="ARBA00048128"/>
    </source>
</evidence>
<evidence type="ECO:0000256" key="1">
    <source>
        <dbReference type="ARBA" id="ARBA00006890"/>
    </source>
</evidence>
<dbReference type="Pfam" id="PF00483">
    <property type="entry name" value="NTP_transferase"/>
    <property type="match status" value="1"/>
</dbReference>
<evidence type="ECO:0000313" key="7">
    <source>
        <dbReference type="EMBL" id="OGK45633.1"/>
    </source>
</evidence>
<dbReference type="CDD" id="cd02541">
    <property type="entry name" value="UGPase_prokaryotic"/>
    <property type="match status" value="1"/>
</dbReference>
<dbReference type="EMBL" id="MGAI01000004">
    <property type="protein sequence ID" value="OGK45633.1"/>
    <property type="molecule type" value="Genomic_DNA"/>
</dbReference>
<evidence type="ECO:0000256" key="3">
    <source>
        <dbReference type="ARBA" id="ARBA00022679"/>
    </source>
</evidence>
<dbReference type="Gene3D" id="3.90.550.10">
    <property type="entry name" value="Spore Coat Polysaccharide Biosynthesis Protein SpsA, Chain A"/>
    <property type="match status" value="1"/>
</dbReference>
<dbReference type="GO" id="GO:0003983">
    <property type="term" value="F:UTP:glucose-1-phosphate uridylyltransferase activity"/>
    <property type="evidence" value="ECO:0007669"/>
    <property type="project" value="UniProtKB-EC"/>
</dbReference>
<accession>A0A1F7IQJ5</accession>
<sequence>MNKISKVVIPAAGFGTRFLPQTKAMPKEMLPVVDKPVIQYVVEEAVASGIEDVIIVTGWSKRAIEDHFDSPNADLVNNLRQGKKDHLLHELINISEMANFIYIRQKGAYGNGTPVLSAEPIIGTEPFAVMWGDEFIYAKPPRLKQMIDAWKKYGGIMISGVRIESKDHLSRYGIAELEPVDGTVHKIMKIVEKPLPTNAPSNLATHGAYILPPEIFKALKNLKPGKSGEIWLVDAINELKKQGVPIYACEINNGKYFDTGNKLEYLKTVVEFALTHTEINGEFRKFLKDLPKH</sequence>
<reference evidence="7 8" key="1">
    <citation type="journal article" date="2016" name="Nat. Commun.">
        <title>Thousands of microbial genomes shed light on interconnected biogeochemical processes in an aquifer system.</title>
        <authorList>
            <person name="Anantharaman K."/>
            <person name="Brown C.T."/>
            <person name="Hug L.A."/>
            <person name="Sharon I."/>
            <person name="Castelle C.J."/>
            <person name="Probst A.J."/>
            <person name="Thomas B.C."/>
            <person name="Singh A."/>
            <person name="Wilkins M.J."/>
            <person name="Karaoz U."/>
            <person name="Brodie E.L."/>
            <person name="Williams K.H."/>
            <person name="Hubbard S.S."/>
            <person name="Banfield J.F."/>
        </authorList>
    </citation>
    <scope>NUCLEOTIDE SEQUENCE [LARGE SCALE GENOMIC DNA]</scope>
</reference>
<evidence type="ECO:0000259" key="6">
    <source>
        <dbReference type="Pfam" id="PF00483"/>
    </source>
</evidence>
<dbReference type="Proteomes" id="UP000178040">
    <property type="component" value="Unassembled WGS sequence"/>
</dbReference>